<organism evidence="1 2">
    <name type="scientific">Sporosarcina limicola</name>
    <dbReference type="NCBI Taxonomy" id="34101"/>
    <lineage>
        <taxon>Bacteria</taxon>
        <taxon>Bacillati</taxon>
        <taxon>Bacillota</taxon>
        <taxon>Bacilli</taxon>
        <taxon>Bacillales</taxon>
        <taxon>Caryophanaceae</taxon>
        <taxon>Sporosarcina</taxon>
    </lineage>
</organism>
<dbReference type="InterPro" id="IPR001387">
    <property type="entry name" value="Cro/C1-type_HTH"/>
</dbReference>
<dbReference type="AlphaFoldDB" id="A0A927MLZ4"/>
<dbReference type="GO" id="GO:0003677">
    <property type="term" value="F:DNA binding"/>
    <property type="evidence" value="ECO:0007669"/>
    <property type="project" value="InterPro"/>
</dbReference>
<sequence>MTELDMLFIQRRKKGITLKMLSEYIGCSIAMVSLVECEKARFSPTKAQKYKKFIELY</sequence>
<proteinExistence type="predicted"/>
<comment type="caution">
    <text evidence="1">The sequence shown here is derived from an EMBL/GenBank/DDBJ whole genome shotgun (WGS) entry which is preliminary data.</text>
</comment>
<name>A0A927MLZ4_9BACL</name>
<protein>
    <submittedName>
        <fullName evidence="1">Transcriptional regulator with XRE-family HTH domain</fullName>
    </submittedName>
</protein>
<accession>A0A927MLZ4</accession>
<dbReference type="SUPFAM" id="SSF47413">
    <property type="entry name" value="lambda repressor-like DNA-binding domains"/>
    <property type="match status" value="1"/>
</dbReference>
<evidence type="ECO:0000313" key="2">
    <source>
        <dbReference type="Proteomes" id="UP000658225"/>
    </source>
</evidence>
<dbReference type="Proteomes" id="UP000658225">
    <property type="component" value="Unassembled WGS sequence"/>
</dbReference>
<keyword evidence="2" id="KW-1185">Reference proteome</keyword>
<reference evidence="1" key="1">
    <citation type="submission" date="2020-10" db="EMBL/GenBank/DDBJ databases">
        <title>Genomic Encyclopedia of Type Strains, Phase IV (KMG-IV): sequencing the most valuable type-strain genomes for metagenomic binning, comparative biology and taxonomic classification.</title>
        <authorList>
            <person name="Goeker M."/>
        </authorList>
    </citation>
    <scope>NUCLEOTIDE SEQUENCE</scope>
    <source>
        <strain evidence="1">DSM 13886</strain>
    </source>
</reference>
<evidence type="ECO:0000313" key="1">
    <source>
        <dbReference type="EMBL" id="MBE1557033.1"/>
    </source>
</evidence>
<dbReference type="CDD" id="cd00093">
    <property type="entry name" value="HTH_XRE"/>
    <property type="match status" value="1"/>
</dbReference>
<dbReference type="EMBL" id="JADBEL010000045">
    <property type="protein sequence ID" value="MBE1557033.1"/>
    <property type="molecule type" value="Genomic_DNA"/>
</dbReference>
<gene>
    <name evidence="1" type="ORF">H4683_004161</name>
</gene>
<dbReference type="RefSeq" id="WP_192600620.1">
    <property type="nucleotide sequence ID" value="NZ_JADBEL010000045.1"/>
</dbReference>
<dbReference type="InterPro" id="IPR010982">
    <property type="entry name" value="Lambda_DNA-bd_dom_sf"/>
</dbReference>